<proteinExistence type="predicted"/>
<evidence type="ECO:0000313" key="1">
    <source>
        <dbReference type="EMBL" id="CAB4660374.1"/>
    </source>
</evidence>
<protein>
    <submittedName>
        <fullName evidence="1">Unannotated protein</fullName>
    </submittedName>
</protein>
<name>A0A6J6LII1_9ZZZZ</name>
<organism evidence="1">
    <name type="scientific">freshwater metagenome</name>
    <dbReference type="NCBI Taxonomy" id="449393"/>
    <lineage>
        <taxon>unclassified sequences</taxon>
        <taxon>metagenomes</taxon>
        <taxon>ecological metagenomes</taxon>
    </lineage>
</organism>
<dbReference type="AlphaFoldDB" id="A0A6J6LII1"/>
<reference evidence="1" key="1">
    <citation type="submission" date="2020-05" db="EMBL/GenBank/DDBJ databases">
        <authorList>
            <person name="Chiriac C."/>
            <person name="Salcher M."/>
            <person name="Ghai R."/>
            <person name="Kavagutti S V."/>
        </authorList>
    </citation>
    <scope>NUCLEOTIDE SEQUENCE</scope>
</reference>
<gene>
    <name evidence="1" type="ORF">UFOPK2275_00494</name>
</gene>
<sequence>MIEKAVKDFPLPDSPTSATLVPVGIVNEISSTAGTAPSKDGTVTVRFSTLSTSLMKMISLNPAIIAIAHRSY</sequence>
<accession>A0A6J6LII1</accession>
<dbReference type="EMBL" id="CAEZWQ010000042">
    <property type="protein sequence ID" value="CAB4660374.1"/>
    <property type="molecule type" value="Genomic_DNA"/>
</dbReference>